<gene>
    <name evidence="1" type="ORF">UG56_015810</name>
</gene>
<proteinExistence type="predicted"/>
<organism evidence="1 2">
    <name type="scientific">Nocardioides luteus</name>
    <dbReference type="NCBI Taxonomy" id="1844"/>
    <lineage>
        <taxon>Bacteria</taxon>
        <taxon>Bacillati</taxon>
        <taxon>Actinomycetota</taxon>
        <taxon>Actinomycetes</taxon>
        <taxon>Propionibacteriales</taxon>
        <taxon>Nocardioidaceae</taxon>
        <taxon>Nocardioides</taxon>
    </lineage>
</organism>
<dbReference type="Proteomes" id="UP000033772">
    <property type="component" value="Unassembled WGS sequence"/>
</dbReference>
<sequence length="134" mass="14188">MGKGDGEEIAVDYIALGQVRKDLNAEKENVVAARAALIAPAAGMFGDSANGTYLFGLVKDGHKAIADALKESETAMTRMDEGIEVAVKELEGADAQAEAAALVIRKFVEATQIMSNPLVLFNKDTLAKVRNLPI</sequence>
<protein>
    <submittedName>
        <fullName evidence="1">Uncharacterized protein</fullName>
    </submittedName>
</protein>
<comment type="caution">
    <text evidence="1">The sequence shown here is derived from an EMBL/GenBank/DDBJ whole genome shotgun (WGS) entry which is preliminary data.</text>
</comment>
<dbReference type="OrthoDB" id="3783951at2"/>
<dbReference type="EMBL" id="JZDQ02000021">
    <property type="protein sequence ID" value="OIJ25841.1"/>
    <property type="molecule type" value="Genomic_DNA"/>
</dbReference>
<evidence type="ECO:0000313" key="1">
    <source>
        <dbReference type="EMBL" id="OIJ25841.1"/>
    </source>
</evidence>
<accession>A0A1J4N5V3</accession>
<dbReference type="AlphaFoldDB" id="A0A1J4N5V3"/>
<reference evidence="1" key="1">
    <citation type="submission" date="2016-10" db="EMBL/GenBank/DDBJ databases">
        <title>Draft Genome Sequence of Nocardioides luteus Strain BAFB, an Alkane-Degrading Bacterium Isolated from JP-7 Polluted Soil.</title>
        <authorList>
            <person name="Brown L."/>
            <person name="Ruiz O.N."/>
            <person name="Gunasekera T."/>
        </authorList>
    </citation>
    <scope>NUCLEOTIDE SEQUENCE [LARGE SCALE GENOMIC DNA]</scope>
    <source>
        <strain evidence="1">BAFB</strain>
    </source>
</reference>
<evidence type="ECO:0000313" key="2">
    <source>
        <dbReference type="Proteomes" id="UP000033772"/>
    </source>
</evidence>
<keyword evidence="2" id="KW-1185">Reference proteome</keyword>
<dbReference type="RefSeq" id="WP_045550015.1">
    <property type="nucleotide sequence ID" value="NZ_JZDQ02000021.1"/>
</dbReference>
<name>A0A1J4N5V3_9ACTN</name>
<dbReference type="STRING" id="1844.UG56_015810"/>